<protein>
    <recommendedName>
        <fullName evidence="2">eCIS core domain-containing protein</fullName>
    </recommendedName>
</protein>
<dbReference type="EMBL" id="BAABHB010000002">
    <property type="protein sequence ID" value="GAA4400493.1"/>
    <property type="molecule type" value="Genomic_DNA"/>
</dbReference>
<feature type="compositionally biased region" description="Basic and acidic residues" evidence="1">
    <location>
        <begin position="62"/>
        <end position="78"/>
    </location>
</feature>
<feature type="domain" description="eCIS core" evidence="2">
    <location>
        <begin position="102"/>
        <end position="177"/>
    </location>
</feature>
<feature type="compositionally biased region" description="Low complexity" evidence="1">
    <location>
        <begin position="553"/>
        <end position="563"/>
    </location>
</feature>
<feature type="compositionally biased region" description="Basic and acidic residues" evidence="1">
    <location>
        <begin position="36"/>
        <end position="45"/>
    </location>
</feature>
<dbReference type="Pfam" id="PF13699">
    <property type="entry name" value="eCIS_core"/>
    <property type="match status" value="1"/>
</dbReference>
<dbReference type="InterPro" id="IPR025295">
    <property type="entry name" value="eCIS_core_dom"/>
</dbReference>
<proteinExistence type="predicted"/>
<dbReference type="Proteomes" id="UP001500936">
    <property type="component" value="Unassembled WGS sequence"/>
</dbReference>
<evidence type="ECO:0000313" key="4">
    <source>
        <dbReference type="Proteomes" id="UP001500936"/>
    </source>
</evidence>
<sequence length="815" mass="86934">MGSQGTSASPTPTFFGPAIVQPKLEIGSPDDEYEREADAMAERALRHVSQPELSAPSRIQRKCADCEKEENLQRKEANGTEPVAGASLSDQVSHAGGSGFQLKSGLRTSMESAFQYDFSAVRLHTDSQAVQLSQSINAQAFTYGNDIYFNSGKYNPASSDGQRLLAHELTHVVQQGSKLRRKRIQRLPGSPAGGCGLCYGTPKAVGIEAHRLIQQAFQTRYPYLVREHLLPVLLPGPNDEENGRLDLAELERTDKINIAEIKPASANGPAQGASDILWYKKQLEALGMEVGFLNLPPPIQAIPFPTLAPPPCPATQSLFVDPAVAGVYTYWCIPDYKELVKICKCTTAPDPPPVYVPVPVPKDVKVPDSKRVPDEPIKVPPLVPVGVGAALLTAAAYIGGKALIKRFPPVAIASAAASLLVLLAYPDRVYASPGPGEDPLETLFKAAEANGTPVPKELQDVIKNDPELKKIIEDAAKSGDMTAAQEALNKKVLDTINKNLDKFSEEDLRILMSMTGSGSDTPTNAPTVEQLKAAIEKKRSGAATTPGDKDTGSAPITGTAPSTTPAPPGQEKFPKVSATVQEQFNTTSAPARELFKAMIGTSGNGPKVTDEVILRYLQTVPGDLSVEEAKKLIAQLKPVAGEDLDTIMQRLNQAIQTLRNPKPQPTPGSDGKTGDEGKEGETSDVEEPAGQQAGTKDGDITLSEFTRQMIEYIQKYKGWDSIKVGGTTLVATGDKDFASTPIRGIVHAYAYTKASTSVLAITFLSIRIDSRTGTKPGNVWKGTIVSATVSVANNGRTAQVFSTGKPISAAILSGK</sequence>
<evidence type="ECO:0000313" key="3">
    <source>
        <dbReference type="EMBL" id="GAA4400493.1"/>
    </source>
</evidence>
<accession>A0ABP8K4J2</accession>
<evidence type="ECO:0000259" key="2">
    <source>
        <dbReference type="Pfam" id="PF13699"/>
    </source>
</evidence>
<feature type="region of interest" description="Disordered" evidence="1">
    <location>
        <begin position="27"/>
        <end position="98"/>
    </location>
</feature>
<comment type="caution">
    <text evidence="3">The sequence shown here is derived from an EMBL/GenBank/DDBJ whole genome shotgun (WGS) entry which is preliminary data.</text>
</comment>
<organism evidence="3 4">
    <name type="scientific">Nibrella viscosa</name>
    <dbReference type="NCBI Taxonomy" id="1084524"/>
    <lineage>
        <taxon>Bacteria</taxon>
        <taxon>Pseudomonadati</taxon>
        <taxon>Bacteroidota</taxon>
        <taxon>Cytophagia</taxon>
        <taxon>Cytophagales</taxon>
        <taxon>Spirosomataceae</taxon>
        <taxon>Nibrella</taxon>
    </lineage>
</organism>
<reference evidence="4" key="1">
    <citation type="journal article" date="2019" name="Int. J. Syst. Evol. Microbiol.">
        <title>The Global Catalogue of Microorganisms (GCM) 10K type strain sequencing project: providing services to taxonomists for standard genome sequencing and annotation.</title>
        <authorList>
            <consortium name="The Broad Institute Genomics Platform"/>
            <consortium name="The Broad Institute Genome Sequencing Center for Infectious Disease"/>
            <person name="Wu L."/>
            <person name="Ma J."/>
        </authorList>
    </citation>
    <scope>NUCLEOTIDE SEQUENCE [LARGE SCALE GENOMIC DNA]</scope>
    <source>
        <strain evidence="4">JCM 17925</strain>
    </source>
</reference>
<keyword evidence="4" id="KW-1185">Reference proteome</keyword>
<feature type="region of interest" description="Disordered" evidence="1">
    <location>
        <begin position="657"/>
        <end position="698"/>
    </location>
</feature>
<feature type="compositionally biased region" description="Basic and acidic residues" evidence="1">
    <location>
        <begin position="672"/>
        <end position="681"/>
    </location>
</feature>
<name>A0ABP8K4J2_9BACT</name>
<gene>
    <name evidence="3" type="ORF">GCM10023187_13750</name>
</gene>
<feature type="region of interest" description="Disordered" evidence="1">
    <location>
        <begin position="537"/>
        <end position="573"/>
    </location>
</feature>
<evidence type="ECO:0000256" key="1">
    <source>
        <dbReference type="SAM" id="MobiDB-lite"/>
    </source>
</evidence>